<feature type="domain" description="Metalloprotease TldD/E C-terminal" evidence="2">
    <location>
        <begin position="231"/>
        <end position="476"/>
    </location>
</feature>
<keyword evidence="5" id="KW-1185">Reference proteome</keyword>
<dbReference type="RefSeq" id="WP_248867103.1">
    <property type="nucleotide sequence ID" value="NZ_CP086322.1"/>
</dbReference>
<accession>A0ABY4MEK4</accession>
<evidence type="ECO:0000259" key="3">
    <source>
        <dbReference type="Pfam" id="PF19290"/>
    </source>
</evidence>
<sequence>MSPRSNPPHQIVERALELSRADGCVVIADEHSSANLRWAGNALTTNGVTRGRTLTVIATVDGGQGTASGVVSRSAVTADDLEPLVRAAEAAARDAGPAEDAQPLVTGTKASDDFTGPPAETSSEVFAGFAPTLGESFRQARAGGRELYGFAYHEIVSSYLGTSAGLRLRHDQPTGTLELNAKSAGSGAAAARSAWAGRATRDFTDVDPRELDAELARRLGWAERRIELPAGRYETLLPPTAVADLLIYQLWSSSARDAAEGRTVFSKPGGEDEEAAARPGAGTRLGERLSGLPLTLRSDPGAPGLECAPFVLAHSSGDDASVFDNGLPLPATEWIRDGVLNRLVTTRHTAGLTGLPVTPGVDNLLLEAGGSRSLDEMVAAAGHDGPTLLLTCLWYIREVDPATLLLTGLTRDGVYLVENGEVVGEVNNFRFNESPVDLLSRAVEAGRTERTLPREWSDYFTRAAMPALRIPDFNMSSVSRGV</sequence>
<reference evidence="4" key="1">
    <citation type="submission" date="2021-10" db="EMBL/GenBank/DDBJ databases">
        <title>Streptomyces nigrumlapis sp.nov.,an antimicrobial producing actinobacterium isolated from Black Gobi rocks.</title>
        <authorList>
            <person name="Wen Y."/>
            <person name="Zhang W."/>
            <person name="Liu X.G."/>
        </authorList>
    </citation>
    <scope>NUCLEOTIDE SEQUENCE</scope>
    <source>
        <strain evidence="4">ST13-2-2</strain>
    </source>
</reference>
<feature type="region of interest" description="Disordered" evidence="1">
    <location>
        <begin position="93"/>
        <end position="120"/>
    </location>
</feature>
<name>A0ABY4MEK4_9ACTN</name>
<feature type="domain" description="Metalloprotease TldD/E central" evidence="3">
    <location>
        <begin position="141"/>
        <end position="220"/>
    </location>
</feature>
<dbReference type="Pfam" id="PF19289">
    <property type="entry name" value="PmbA_TldD_3rd"/>
    <property type="match status" value="1"/>
</dbReference>
<dbReference type="SUPFAM" id="SSF111283">
    <property type="entry name" value="Putative modulator of DNA gyrase, PmbA/TldD"/>
    <property type="match status" value="1"/>
</dbReference>
<dbReference type="Pfam" id="PF19290">
    <property type="entry name" value="PmbA_TldD_2nd"/>
    <property type="match status" value="1"/>
</dbReference>
<evidence type="ECO:0000313" key="5">
    <source>
        <dbReference type="Proteomes" id="UP000830115"/>
    </source>
</evidence>
<dbReference type="PANTHER" id="PTHR43666:SF1">
    <property type="entry name" value="CONSERVED PROTEIN"/>
    <property type="match status" value="1"/>
</dbReference>
<organism evidence="4 5">
    <name type="scientific">Streptomyces halobius</name>
    <dbReference type="NCBI Taxonomy" id="2879846"/>
    <lineage>
        <taxon>Bacteria</taxon>
        <taxon>Bacillati</taxon>
        <taxon>Actinomycetota</taxon>
        <taxon>Actinomycetes</taxon>
        <taxon>Kitasatosporales</taxon>
        <taxon>Streptomycetaceae</taxon>
        <taxon>Streptomyces</taxon>
    </lineage>
</organism>
<feature type="region of interest" description="Disordered" evidence="1">
    <location>
        <begin position="263"/>
        <end position="285"/>
    </location>
</feature>
<evidence type="ECO:0000256" key="1">
    <source>
        <dbReference type="SAM" id="MobiDB-lite"/>
    </source>
</evidence>
<dbReference type="Proteomes" id="UP000830115">
    <property type="component" value="Chromosome"/>
</dbReference>
<dbReference type="InterPro" id="IPR045569">
    <property type="entry name" value="Metalloprtase-TldD/E_C"/>
</dbReference>
<protein>
    <submittedName>
        <fullName evidence="4">TldD/PmbA family protein</fullName>
    </submittedName>
</protein>
<dbReference type="EMBL" id="CP086322">
    <property type="protein sequence ID" value="UQA96200.1"/>
    <property type="molecule type" value="Genomic_DNA"/>
</dbReference>
<evidence type="ECO:0000259" key="2">
    <source>
        <dbReference type="Pfam" id="PF19289"/>
    </source>
</evidence>
<dbReference type="InterPro" id="IPR036059">
    <property type="entry name" value="TldD/PmbA_sf"/>
</dbReference>
<dbReference type="Gene3D" id="3.30.2290.10">
    <property type="entry name" value="PmbA/TldD superfamily"/>
    <property type="match status" value="1"/>
</dbReference>
<evidence type="ECO:0000313" key="4">
    <source>
        <dbReference type="EMBL" id="UQA96200.1"/>
    </source>
</evidence>
<dbReference type="InterPro" id="IPR035068">
    <property type="entry name" value="TldD/PmbA_N"/>
</dbReference>
<dbReference type="PANTHER" id="PTHR43666">
    <property type="entry name" value="TLDD PROTEIN"/>
    <property type="match status" value="1"/>
</dbReference>
<proteinExistence type="predicted"/>
<gene>
    <name evidence="4" type="ORF">K9S39_33845</name>
</gene>
<dbReference type="InterPro" id="IPR045570">
    <property type="entry name" value="Metalloprtase-TldD/E_cen_dom"/>
</dbReference>